<proteinExistence type="evidence at transcript level"/>
<evidence type="ECO:0000313" key="1">
    <source>
        <dbReference type="EMBL" id="ABK25300.1"/>
    </source>
</evidence>
<organism evidence="1">
    <name type="scientific">Picea sitchensis</name>
    <name type="common">Sitka spruce</name>
    <name type="synonym">Pinus sitchensis</name>
    <dbReference type="NCBI Taxonomy" id="3332"/>
    <lineage>
        <taxon>Eukaryota</taxon>
        <taxon>Viridiplantae</taxon>
        <taxon>Streptophyta</taxon>
        <taxon>Embryophyta</taxon>
        <taxon>Tracheophyta</taxon>
        <taxon>Spermatophyta</taxon>
        <taxon>Pinopsida</taxon>
        <taxon>Pinidae</taxon>
        <taxon>Conifers I</taxon>
        <taxon>Pinales</taxon>
        <taxon>Pinaceae</taxon>
        <taxon>Picea</taxon>
    </lineage>
</organism>
<accession>A9NXD9</accession>
<dbReference type="AlphaFoldDB" id="A9NXD9"/>
<protein>
    <submittedName>
        <fullName evidence="1">Uncharacterized protein</fullName>
    </submittedName>
</protein>
<name>A9NXD9_PICSI</name>
<sequence length="113" mass="12937">MGENATGATFLWGKMPQDTSGHPFCFSQVVKDYLETCLRQKGQQSSEEKHIFQLVVVRFGNFWDIAYFKVFPPCHQQKMSTILSSPCIHITIESWTQSLTCYLHAIYNLTVGI</sequence>
<dbReference type="EMBL" id="EF086008">
    <property type="protein sequence ID" value="ABK25300.1"/>
    <property type="molecule type" value="mRNA"/>
</dbReference>
<reference evidence="1" key="1">
    <citation type="journal article" date="2008" name="BMC Genomics">
        <title>A conifer genomics resource of 200,000 spruce (Picea spp.) ESTs and 6,464 high-quality, sequence-finished full-length cDNAs for Sitka spruce (Picea sitchensis).</title>
        <authorList>
            <person name="Ralph S.G."/>
            <person name="Chun H.J."/>
            <person name="Kolosova N."/>
            <person name="Cooper D."/>
            <person name="Oddy C."/>
            <person name="Ritland C.E."/>
            <person name="Kirkpatrick R."/>
            <person name="Moore R."/>
            <person name="Barber S."/>
            <person name="Holt R.A."/>
            <person name="Jones S.J."/>
            <person name="Marra M.A."/>
            <person name="Douglas C.J."/>
            <person name="Ritland K."/>
            <person name="Bohlmann J."/>
        </authorList>
    </citation>
    <scope>NUCLEOTIDE SEQUENCE</scope>
    <source>
        <tissue evidence="1">Bark</tissue>
    </source>
</reference>